<evidence type="ECO:0000313" key="2">
    <source>
        <dbReference type="Proteomes" id="UP000270216"/>
    </source>
</evidence>
<reference evidence="1 2" key="1">
    <citation type="submission" date="2018-12" db="EMBL/GenBank/DDBJ databases">
        <title>Whole genome sequence of a Pandoraea apista isolate from a patient with cystic fibrosis.</title>
        <authorList>
            <person name="Kenna D.T."/>
            <person name="Turton J.F."/>
        </authorList>
    </citation>
    <scope>NUCLEOTIDE SEQUENCE [LARGE SCALE GENOMIC DNA]</scope>
    <source>
        <strain evidence="1 2">Pa13324</strain>
    </source>
</reference>
<sequence length="40" mass="4830">MADVTYFFRWGPLDAERLSLSKLAWWRDQAKRIRQTMGEV</sequence>
<proteinExistence type="predicted"/>
<accession>A0ABX9ZKV9</accession>
<protein>
    <submittedName>
        <fullName evidence="1">GpE family phage tail protein</fullName>
    </submittedName>
</protein>
<dbReference type="EMBL" id="RWHX01000042">
    <property type="protein sequence ID" value="RSK77127.1"/>
    <property type="molecule type" value="Genomic_DNA"/>
</dbReference>
<organism evidence="1 2">
    <name type="scientific">Pandoraea apista</name>
    <dbReference type="NCBI Taxonomy" id="93218"/>
    <lineage>
        <taxon>Bacteria</taxon>
        <taxon>Pseudomonadati</taxon>
        <taxon>Pseudomonadota</taxon>
        <taxon>Betaproteobacteria</taxon>
        <taxon>Burkholderiales</taxon>
        <taxon>Burkholderiaceae</taxon>
        <taxon>Pandoraea</taxon>
    </lineage>
</organism>
<dbReference type="Proteomes" id="UP000270216">
    <property type="component" value="Unassembled WGS sequence"/>
</dbReference>
<evidence type="ECO:0000313" key="1">
    <source>
        <dbReference type="EMBL" id="RSK77127.1"/>
    </source>
</evidence>
<comment type="caution">
    <text evidence="1">The sequence shown here is derived from an EMBL/GenBank/DDBJ whole genome shotgun (WGS) entry which is preliminary data.</text>
</comment>
<gene>
    <name evidence="1" type="ORF">EJE83_19605</name>
</gene>
<dbReference type="RefSeq" id="WP_107337870.1">
    <property type="nucleotide sequence ID" value="NZ_PYYA01000012.1"/>
</dbReference>
<dbReference type="InterPro" id="IPR009493">
    <property type="entry name" value="P2_GpE"/>
</dbReference>
<dbReference type="Pfam" id="PF06528">
    <property type="entry name" value="Phage_P2_GpE"/>
    <property type="match status" value="1"/>
</dbReference>
<keyword evidence="2" id="KW-1185">Reference proteome</keyword>
<name>A0ABX9ZKV9_9BURK</name>